<keyword evidence="1" id="KW-0677">Repeat</keyword>
<dbReference type="GO" id="GO:0005524">
    <property type="term" value="F:ATP binding"/>
    <property type="evidence" value="ECO:0007669"/>
    <property type="project" value="UniProtKB-KW"/>
</dbReference>
<dbReference type="Gene3D" id="3.40.50.300">
    <property type="entry name" value="P-loop containing nucleotide triphosphate hydrolases"/>
    <property type="match status" value="2"/>
</dbReference>
<evidence type="ECO:0000256" key="3">
    <source>
        <dbReference type="ARBA" id="ARBA00022840"/>
    </source>
</evidence>
<keyword evidence="3 7" id="KW-0067">ATP-binding</keyword>
<dbReference type="Pfam" id="PF00005">
    <property type="entry name" value="ABC_tran"/>
    <property type="match status" value="2"/>
</dbReference>
<evidence type="ECO:0000313" key="7">
    <source>
        <dbReference type="EMBL" id="PWK89769.1"/>
    </source>
</evidence>
<sequence length="675" mass="74003">MIAFRHFALRRGARLLLSDIDLVIQAGWRLGVVGRNGCGKSSLFAALQGQVEADAGELDLPAKLRLAAVAQETPALPDPAIEYVMGGDEALAAAIRDEADAQARGDTEAVAKAHHRIEELHGYDARARAGRLLHGLGFAPETHERAVRAFSGGWRARLNLARALMAPSELLLLDEPTNHLDLDAVLWLEEWLRRYQGTLLVISHDRDFLDAVTTHTLHLHEGRARLYVGGYSAFERQRAEQLRQQQIAHEREQAERAHLQSFIDRFKAKASKAKQAQSRMKRLEKLAGTEAVRAERPFRFQFDAPEKVPDSMLQLEGVSAGYTHAEPLPLPAGERAGVRGRSGDEVSSGRGSDEAARELAPSSRPSLPQGGEGAKVVLRDVRFRLEAGERIGLLGPNGEGKSTLVKTLMGELPALAGERKAHKDVRIGYFAQHTVESLRAGATPFDHLQEKAPDAPAQALRDFLGGWNFAGDRAFEPVEGFSGGERARLALALIAWDKPSLLLLDEPTNHLDLDMREALADALADFDGALVLVAHDRHLLGMVCDSFWRVADGRVEPFDGDLDDYARWLRARGGGARKADEARAAPAESAADRRRAAAAQRENEKASRQRVRKIEARVAAIDAELAALEAKLADPATYDGPTAALLQLGQRQAELRREKDALEAEWLELYEALEA</sequence>
<dbReference type="OrthoDB" id="9808609at2"/>
<feature type="region of interest" description="Disordered" evidence="5">
    <location>
        <begin position="324"/>
        <end position="373"/>
    </location>
</feature>
<dbReference type="GO" id="GO:0003677">
    <property type="term" value="F:DNA binding"/>
    <property type="evidence" value="ECO:0007669"/>
    <property type="project" value="InterPro"/>
</dbReference>
<feature type="coiled-coil region" evidence="4">
    <location>
        <begin position="589"/>
        <end position="665"/>
    </location>
</feature>
<proteinExistence type="predicted"/>
<dbReference type="SUPFAM" id="SSF52540">
    <property type="entry name" value="P-loop containing nucleoside triphosphate hydrolases"/>
    <property type="match status" value="2"/>
</dbReference>
<dbReference type="InterPro" id="IPR050611">
    <property type="entry name" value="ABCF"/>
</dbReference>
<dbReference type="InterPro" id="IPR027417">
    <property type="entry name" value="P-loop_NTPase"/>
</dbReference>
<dbReference type="PROSITE" id="PS50893">
    <property type="entry name" value="ABC_TRANSPORTER_2"/>
    <property type="match status" value="2"/>
</dbReference>
<dbReference type="PANTHER" id="PTHR19211">
    <property type="entry name" value="ATP-BINDING TRANSPORT PROTEIN-RELATED"/>
    <property type="match status" value="1"/>
</dbReference>
<dbReference type="EMBL" id="QGHC01000004">
    <property type="protein sequence ID" value="PWK89769.1"/>
    <property type="molecule type" value="Genomic_DNA"/>
</dbReference>
<feature type="domain" description="ABC transporter" evidence="6">
    <location>
        <begin position="362"/>
        <end position="577"/>
    </location>
</feature>
<feature type="domain" description="ABC transporter" evidence="6">
    <location>
        <begin position="2"/>
        <end position="246"/>
    </location>
</feature>
<dbReference type="Pfam" id="PF16326">
    <property type="entry name" value="ABC_tran_CTD"/>
    <property type="match status" value="1"/>
</dbReference>
<dbReference type="InterPro" id="IPR037118">
    <property type="entry name" value="Val-tRNA_synth_C_sf"/>
</dbReference>
<dbReference type="PROSITE" id="PS00211">
    <property type="entry name" value="ABC_TRANSPORTER_1"/>
    <property type="match status" value="2"/>
</dbReference>
<evidence type="ECO:0000256" key="5">
    <source>
        <dbReference type="SAM" id="MobiDB-lite"/>
    </source>
</evidence>
<name>A0A316IAM9_9GAMM</name>
<organism evidence="7 8">
    <name type="scientific">Fulvimonas soli</name>
    <dbReference type="NCBI Taxonomy" id="155197"/>
    <lineage>
        <taxon>Bacteria</taxon>
        <taxon>Pseudomonadati</taxon>
        <taxon>Pseudomonadota</taxon>
        <taxon>Gammaproteobacteria</taxon>
        <taxon>Lysobacterales</taxon>
        <taxon>Rhodanobacteraceae</taxon>
        <taxon>Fulvimonas</taxon>
    </lineage>
</organism>
<evidence type="ECO:0000259" key="6">
    <source>
        <dbReference type="PROSITE" id="PS50893"/>
    </source>
</evidence>
<dbReference type="InterPro" id="IPR003439">
    <property type="entry name" value="ABC_transporter-like_ATP-bd"/>
</dbReference>
<evidence type="ECO:0000256" key="2">
    <source>
        <dbReference type="ARBA" id="ARBA00022741"/>
    </source>
</evidence>
<dbReference type="InterPro" id="IPR017871">
    <property type="entry name" value="ABC_transporter-like_CS"/>
</dbReference>
<gene>
    <name evidence="7" type="ORF">C7456_104120</name>
</gene>
<comment type="caution">
    <text evidence="7">The sequence shown here is derived from an EMBL/GenBank/DDBJ whole genome shotgun (WGS) entry which is preliminary data.</text>
</comment>
<dbReference type="Pfam" id="PF12848">
    <property type="entry name" value="ABC_tran_Xtn"/>
    <property type="match status" value="1"/>
</dbReference>
<evidence type="ECO:0000313" key="8">
    <source>
        <dbReference type="Proteomes" id="UP000245812"/>
    </source>
</evidence>
<dbReference type="AlphaFoldDB" id="A0A316IAM9"/>
<keyword evidence="4" id="KW-0175">Coiled coil</keyword>
<keyword evidence="2" id="KW-0547">Nucleotide-binding</keyword>
<evidence type="ECO:0000256" key="1">
    <source>
        <dbReference type="ARBA" id="ARBA00022737"/>
    </source>
</evidence>
<reference evidence="7 8" key="1">
    <citation type="submission" date="2018-05" db="EMBL/GenBank/DDBJ databases">
        <title>Genomic Encyclopedia of Type Strains, Phase IV (KMG-IV): sequencing the most valuable type-strain genomes for metagenomic binning, comparative biology and taxonomic classification.</title>
        <authorList>
            <person name="Goeker M."/>
        </authorList>
    </citation>
    <scope>NUCLEOTIDE SEQUENCE [LARGE SCALE GENOMIC DNA]</scope>
    <source>
        <strain evidence="7 8">DSM 14263</strain>
    </source>
</reference>
<dbReference type="SMART" id="SM00382">
    <property type="entry name" value="AAA"/>
    <property type="match status" value="2"/>
</dbReference>
<accession>A0A316IAM9</accession>
<keyword evidence="8" id="KW-1185">Reference proteome</keyword>
<dbReference type="RefSeq" id="WP_109722891.1">
    <property type="nucleotide sequence ID" value="NZ_MSZV01000007.1"/>
</dbReference>
<protein>
    <submittedName>
        <fullName evidence="7">ATP-binding cassette subfamily F protein 3</fullName>
    </submittedName>
</protein>
<dbReference type="Gene3D" id="1.10.287.380">
    <property type="entry name" value="Valyl-tRNA synthetase, C-terminal domain"/>
    <property type="match status" value="1"/>
</dbReference>
<dbReference type="FunFam" id="3.40.50.300:FF:000011">
    <property type="entry name" value="Putative ABC transporter ATP-binding component"/>
    <property type="match status" value="1"/>
</dbReference>
<dbReference type="PANTHER" id="PTHR19211:SF14">
    <property type="entry name" value="ATP-BINDING CASSETTE SUB-FAMILY F MEMBER 1"/>
    <property type="match status" value="1"/>
</dbReference>
<dbReference type="Proteomes" id="UP000245812">
    <property type="component" value="Unassembled WGS sequence"/>
</dbReference>
<dbReference type="CDD" id="cd03221">
    <property type="entry name" value="ABCF_EF-3"/>
    <property type="match status" value="2"/>
</dbReference>
<dbReference type="GO" id="GO:0016887">
    <property type="term" value="F:ATP hydrolysis activity"/>
    <property type="evidence" value="ECO:0007669"/>
    <property type="project" value="InterPro"/>
</dbReference>
<dbReference type="InterPro" id="IPR003593">
    <property type="entry name" value="AAA+_ATPase"/>
</dbReference>
<dbReference type="InterPro" id="IPR032524">
    <property type="entry name" value="ABC_tran_C"/>
</dbReference>
<evidence type="ECO:0000256" key="4">
    <source>
        <dbReference type="SAM" id="Coils"/>
    </source>
</evidence>
<dbReference type="InterPro" id="IPR032781">
    <property type="entry name" value="ABC_tran_Xtn"/>
</dbReference>